<feature type="compositionally biased region" description="Basic residues" evidence="1">
    <location>
        <begin position="38"/>
        <end position="47"/>
    </location>
</feature>
<protein>
    <submittedName>
        <fullName evidence="2">Uncharacterized protein</fullName>
    </submittedName>
</protein>
<comment type="caution">
    <text evidence="2">The sequence shown here is derived from an EMBL/GenBank/DDBJ whole genome shotgun (WGS) entry which is preliminary data.</text>
</comment>
<organism evidence="2 3">
    <name type="scientific">Oryza meyeriana var. granulata</name>
    <dbReference type="NCBI Taxonomy" id="110450"/>
    <lineage>
        <taxon>Eukaryota</taxon>
        <taxon>Viridiplantae</taxon>
        <taxon>Streptophyta</taxon>
        <taxon>Embryophyta</taxon>
        <taxon>Tracheophyta</taxon>
        <taxon>Spermatophyta</taxon>
        <taxon>Magnoliopsida</taxon>
        <taxon>Liliopsida</taxon>
        <taxon>Poales</taxon>
        <taxon>Poaceae</taxon>
        <taxon>BOP clade</taxon>
        <taxon>Oryzoideae</taxon>
        <taxon>Oryzeae</taxon>
        <taxon>Oryzinae</taxon>
        <taxon>Oryza</taxon>
        <taxon>Oryza meyeriana</taxon>
    </lineage>
</organism>
<evidence type="ECO:0000313" key="2">
    <source>
        <dbReference type="EMBL" id="KAF0914326.1"/>
    </source>
</evidence>
<dbReference type="Proteomes" id="UP000479710">
    <property type="component" value="Unassembled WGS sequence"/>
</dbReference>
<reference evidence="2 3" key="1">
    <citation type="submission" date="2019-11" db="EMBL/GenBank/DDBJ databases">
        <title>Whole genome sequence of Oryza granulata.</title>
        <authorList>
            <person name="Li W."/>
        </authorList>
    </citation>
    <scope>NUCLEOTIDE SEQUENCE [LARGE SCALE GENOMIC DNA]</scope>
    <source>
        <strain evidence="3">cv. Menghai</strain>
        <tissue evidence="2">Leaf</tissue>
    </source>
</reference>
<feature type="region of interest" description="Disordered" evidence="1">
    <location>
        <begin position="24"/>
        <end position="47"/>
    </location>
</feature>
<dbReference type="AlphaFoldDB" id="A0A6G1DPG2"/>
<gene>
    <name evidence="2" type="ORF">E2562_028209</name>
</gene>
<sequence length="105" mass="10693">MGGGGSGRGLRRVDSLPRSSVVLTSRASLAKSESVKKKDTKKGSRRARLRAGISATLRELHLGGGHHRAGRRRVVGGGDDEEAALVAVTAAVGVALPCAAPDAEA</sequence>
<keyword evidence="3" id="KW-1185">Reference proteome</keyword>
<accession>A0A6G1DPG2</accession>
<evidence type="ECO:0000256" key="1">
    <source>
        <dbReference type="SAM" id="MobiDB-lite"/>
    </source>
</evidence>
<dbReference type="EMBL" id="SPHZ02000006">
    <property type="protein sequence ID" value="KAF0914326.1"/>
    <property type="molecule type" value="Genomic_DNA"/>
</dbReference>
<name>A0A6G1DPG2_9ORYZ</name>
<proteinExistence type="predicted"/>
<evidence type="ECO:0000313" key="3">
    <source>
        <dbReference type="Proteomes" id="UP000479710"/>
    </source>
</evidence>